<reference evidence="12" key="3">
    <citation type="journal article" date="2016" name="Genome Announc.">
        <title>Revised genome sequence of the purple photosynthetic bacterium Blastochloris viridis.</title>
        <authorList>
            <person name="Liu L.N."/>
            <person name="Faulkner M."/>
            <person name="Liu X."/>
            <person name="Huang F."/>
            <person name="Darby A.C."/>
            <person name="Hall N."/>
        </authorList>
    </citation>
    <scope>NUCLEOTIDE SEQUENCE [LARGE SCALE GENOMIC DNA]</scope>
    <source>
        <strain evidence="12">ATCC 19567 / DSM 133 / F</strain>
    </source>
</reference>
<dbReference type="EC" id="3.4.24.-" evidence="11"/>
<dbReference type="EMBL" id="AP014854">
    <property type="protein sequence ID" value="BAR99282.1"/>
    <property type="molecule type" value="Genomic_DNA"/>
</dbReference>
<keyword evidence="1" id="KW-0645">Protease</keyword>
<dbReference type="Gene3D" id="3.30.1380.10">
    <property type="match status" value="1"/>
</dbReference>
<feature type="signal peptide" evidence="9">
    <location>
        <begin position="1"/>
        <end position="21"/>
    </location>
</feature>
<evidence type="ECO:0000256" key="3">
    <source>
        <dbReference type="ARBA" id="ARBA00022729"/>
    </source>
</evidence>
<dbReference type="AlphaFoldDB" id="A0A0H5BAJ4"/>
<evidence type="ECO:0000256" key="6">
    <source>
        <dbReference type="ARBA" id="ARBA00022833"/>
    </source>
</evidence>
<accession>A0A0H5BAJ4</accession>
<sequence>MPARLVFVLALAAVLGGSAGAQTPGTLAPAPLPPLADPDDPKLAAKELFGRALVPSPAPPRAIGGFARGCLAGAAALPADGTTWQVMRPSRNRSFGHPRLIAFIERLAQTVPAAVGWPGLLIGDLSQPRGGPMLTGHGSHQIGLDADIWLTPMPAHTLSREDRETMSATNVVAADWNDVDPAVWTARHRAFIRLAALQPEVSRVFANPAIKKALCREAGADRAWLAKVRPWRGHNYHVHIRLSCPPGAADCKDQGHVPAGDGCGADLAWWFSAAARKPKPPAPPSPPLTLQDLPPACRDMLAAK</sequence>
<dbReference type="InterPro" id="IPR009045">
    <property type="entry name" value="Zn_M74/Hedgehog-like"/>
</dbReference>
<feature type="chain" id="PRO_5014229068" evidence="9">
    <location>
        <begin position="22"/>
        <end position="304"/>
    </location>
</feature>
<dbReference type="Pfam" id="PF03411">
    <property type="entry name" value="Peptidase_M74"/>
    <property type="match status" value="1"/>
</dbReference>
<evidence type="ECO:0000256" key="4">
    <source>
        <dbReference type="ARBA" id="ARBA00022764"/>
    </source>
</evidence>
<reference evidence="10" key="1">
    <citation type="journal article" date="2015" name="Genome Announc.">
        <title>Complete Genome Sequence of the Bacteriochlorophyll b-Producing Photosynthetic Bacterium Blastochloris viridis.</title>
        <authorList>
            <person name="Tsukatani Y."/>
            <person name="Hirose Y."/>
            <person name="Harada J."/>
            <person name="Misawa N."/>
            <person name="Mori K."/>
            <person name="Inoue K."/>
            <person name="Tamiaki H."/>
        </authorList>
    </citation>
    <scope>NUCLEOTIDE SEQUENCE [LARGE SCALE GENOMIC DNA]</scope>
    <source>
        <strain evidence="10">DSM 133</strain>
    </source>
</reference>
<dbReference type="GO" id="GO:0008237">
    <property type="term" value="F:metallopeptidase activity"/>
    <property type="evidence" value="ECO:0007669"/>
    <property type="project" value="UniProtKB-KW"/>
</dbReference>
<feature type="disulfide bond" evidence="8">
    <location>
        <begin position="244"/>
        <end position="251"/>
    </location>
</feature>
<evidence type="ECO:0000313" key="11">
    <source>
        <dbReference type="EMBL" id="CUU43412.1"/>
    </source>
</evidence>
<evidence type="ECO:0000256" key="8">
    <source>
        <dbReference type="PIRSR" id="PIRSR018455-2"/>
    </source>
</evidence>
<dbReference type="Proteomes" id="UP000065734">
    <property type="component" value="Chromosome I"/>
</dbReference>
<protein>
    <submittedName>
        <fullName evidence="10 11">Murein endopeptidase</fullName>
        <ecNumber evidence="11">3.4.24.-</ecNumber>
    </submittedName>
</protein>
<keyword evidence="8" id="KW-1015">Disulfide bond</keyword>
<dbReference type="RefSeq" id="WP_055038291.1">
    <property type="nucleotide sequence ID" value="NZ_AP014854.2"/>
</dbReference>
<evidence type="ECO:0000256" key="2">
    <source>
        <dbReference type="ARBA" id="ARBA00022723"/>
    </source>
</evidence>
<keyword evidence="4" id="KW-0574">Periplasm</keyword>
<keyword evidence="7" id="KW-0482">Metalloprotease</keyword>
<keyword evidence="2" id="KW-0479">Metal-binding</keyword>
<evidence type="ECO:0000256" key="9">
    <source>
        <dbReference type="SAM" id="SignalP"/>
    </source>
</evidence>
<feature type="disulfide bond" evidence="8">
    <location>
        <begin position="215"/>
        <end position="263"/>
    </location>
</feature>
<name>A0A0H5BAJ4_BLAVI</name>
<dbReference type="GO" id="GO:0030288">
    <property type="term" value="C:outer membrane-bounded periplasmic space"/>
    <property type="evidence" value="ECO:0007669"/>
    <property type="project" value="InterPro"/>
</dbReference>
<gene>
    <name evidence="11" type="primary">mepA_1</name>
    <name evidence="10" type="ORF">BV133_1689</name>
    <name evidence="11" type="ORF">BVIRIDIS_24320</name>
</gene>
<dbReference type="PIRSF" id="PIRSF018455">
    <property type="entry name" value="MepA"/>
    <property type="match status" value="1"/>
</dbReference>
<evidence type="ECO:0000313" key="10">
    <source>
        <dbReference type="EMBL" id="BAR99282.1"/>
    </source>
</evidence>
<dbReference type="OrthoDB" id="1467367at2"/>
<evidence type="ECO:0000313" key="12">
    <source>
        <dbReference type="Proteomes" id="UP000065734"/>
    </source>
</evidence>
<dbReference type="GO" id="GO:0006508">
    <property type="term" value="P:proteolysis"/>
    <property type="evidence" value="ECO:0007669"/>
    <property type="project" value="UniProtKB-KW"/>
</dbReference>
<organism evidence="11 12">
    <name type="scientific">Blastochloris viridis</name>
    <name type="common">Rhodopseudomonas viridis</name>
    <dbReference type="NCBI Taxonomy" id="1079"/>
    <lineage>
        <taxon>Bacteria</taxon>
        <taxon>Pseudomonadati</taxon>
        <taxon>Pseudomonadota</taxon>
        <taxon>Alphaproteobacteria</taxon>
        <taxon>Hyphomicrobiales</taxon>
        <taxon>Blastochloridaceae</taxon>
        <taxon>Blastochloris</taxon>
    </lineage>
</organism>
<dbReference type="SUPFAM" id="SSF55166">
    <property type="entry name" value="Hedgehog/DD-peptidase"/>
    <property type="match status" value="1"/>
</dbReference>
<evidence type="ECO:0000256" key="7">
    <source>
        <dbReference type="ARBA" id="ARBA00023049"/>
    </source>
</evidence>
<feature type="disulfide bond" evidence="8">
    <location>
        <begin position="70"/>
        <end position="297"/>
    </location>
</feature>
<keyword evidence="6" id="KW-0862">Zinc</keyword>
<keyword evidence="5 11" id="KW-0378">Hydrolase</keyword>
<keyword evidence="12" id="KW-1185">Reference proteome</keyword>
<dbReference type="KEGG" id="bvr:BVIR_2988"/>
<proteinExistence type="predicted"/>
<dbReference type="PATRIC" id="fig|1079.6.peg.3141"/>
<dbReference type="GO" id="GO:0046872">
    <property type="term" value="F:metal ion binding"/>
    <property type="evidence" value="ECO:0007669"/>
    <property type="project" value="UniProtKB-KW"/>
</dbReference>
<dbReference type="EMBL" id="LN907867">
    <property type="protein sequence ID" value="CUU43412.1"/>
    <property type="molecule type" value="Genomic_DNA"/>
</dbReference>
<dbReference type="NCBIfam" id="NF006947">
    <property type="entry name" value="PRK09429.1"/>
    <property type="match status" value="1"/>
</dbReference>
<dbReference type="GO" id="GO:0004252">
    <property type="term" value="F:serine-type endopeptidase activity"/>
    <property type="evidence" value="ECO:0007669"/>
    <property type="project" value="InterPro"/>
</dbReference>
<dbReference type="STRING" id="1079.BVIR_2988"/>
<reference evidence="11" key="2">
    <citation type="submission" date="2015-11" db="EMBL/GenBank/DDBJ databases">
        <authorList>
            <person name="Zhang Y."/>
            <person name="Guo Z."/>
        </authorList>
    </citation>
    <scope>NUCLEOTIDE SEQUENCE</scope>
    <source>
        <strain evidence="11">1</strain>
    </source>
</reference>
<dbReference type="InterPro" id="IPR005073">
    <property type="entry name" value="Peptidase_M74"/>
</dbReference>
<evidence type="ECO:0000256" key="5">
    <source>
        <dbReference type="ARBA" id="ARBA00022801"/>
    </source>
</evidence>
<keyword evidence="3 9" id="KW-0732">Signal</keyword>
<evidence type="ECO:0000256" key="1">
    <source>
        <dbReference type="ARBA" id="ARBA00022670"/>
    </source>
</evidence>